<feature type="binding site" evidence="18">
    <location>
        <begin position="53"/>
        <end position="56"/>
    </location>
    <ligand>
        <name>substrate</name>
    </ligand>
</feature>
<comment type="caution">
    <text evidence="21">The sequence shown here is derived from an EMBL/GenBank/DDBJ whole genome shotgun (WGS) entry which is preliminary data.</text>
</comment>
<protein>
    <recommendedName>
        <fullName evidence="13">Dihydroxyacetone kinase</fullName>
        <ecNumber evidence="5">2.7.1.28</ecNumber>
        <ecNumber evidence="4">2.7.1.29</ecNumber>
    </recommendedName>
    <alternativeName>
        <fullName evidence="14">Glycerone kinase</fullName>
    </alternativeName>
    <alternativeName>
        <fullName evidence="15">Triokinase</fullName>
    </alternativeName>
    <alternativeName>
        <fullName evidence="16">Triose kinase</fullName>
    </alternativeName>
</protein>
<dbReference type="VEuPathDB" id="FungiDB:B9J08_001368"/>
<dbReference type="GO" id="GO:0005524">
    <property type="term" value="F:ATP binding"/>
    <property type="evidence" value="ECO:0007669"/>
    <property type="project" value="UniProtKB-KW"/>
</dbReference>
<dbReference type="GO" id="GO:0019588">
    <property type="term" value="P:anaerobic glycerol catabolic process"/>
    <property type="evidence" value="ECO:0007669"/>
    <property type="project" value="UniProtKB-UniPathway"/>
</dbReference>
<evidence type="ECO:0000256" key="11">
    <source>
        <dbReference type="ARBA" id="ARBA00047974"/>
    </source>
</evidence>
<comment type="function">
    <text evidence="1">Catalyzes both the phosphorylation of dihydroxyacetone and of glyceraldehyde.</text>
</comment>
<keyword evidence="9" id="KW-0319">Glycerol metabolism</keyword>
<evidence type="ECO:0000256" key="18">
    <source>
        <dbReference type="PIRSR" id="PIRSR612734-2"/>
    </source>
</evidence>
<dbReference type="PROSITE" id="PS51481">
    <property type="entry name" value="DHAK"/>
    <property type="match status" value="1"/>
</dbReference>
<dbReference type="Gene3D" id="3.30.1180.20">
    <property type="entry name" value="Dihydroxyacetone kinase, domain 2"/>
    <property type="match status" value="1"/>
</dbReference>
<reference evidence="22" key="1">
    <citation type="journal article" date="2015" name="BMC Genomics">
        <title>Draft genome of a commonly misdiagnosed multidrug resistant pathogen Candida auris.</title>
        <authorList>
            <person name="Chatterjee S."/>
            <person name="Alampalli S.V."/>
            <person name="Nageshan R.K."/>
            <person name="Chettiar S.T."/>
            <person name="Joshi S."/>
            <person name="Tatu U.S."/>
        </authorList>
    </citation>
    <scope>NUCLEOTIDE SEQUENCE [LARGE SCALE GENOMIC DNA]</scope>
    <source>
        <strain evidence="22">6684</strain>
    </source>
</reference>
<keyword evidence="7" id="KW-0547">Nucleotide-binding</keyword>
<feature type="domain" description="DhaK" evidence="20">
    <location>
        <begin position="9"/>
        <end position="348"/>
    </location>
</feature>
<dbReference type="FunFam" id="1.25.40.340:FF:000001">
    <property type="entry name" value="Dihydroxyacetone kinase 1"/>
    <property type="match status" value="1"/>
</dbReference>
<dbReference type="AlphaFoldDB" id="A0A0L0NTE4"/>
<dbReference type="InterPro" id="IPR004006">
    <property type="entry name" value="DhaK_dom"/>
</dbReference>
<dbReference type="SUPFAM" id="SSF82549">
    <property type="entry name" value="DAK1/DegV-like"/>
    <property type="match status" value="1"/>
</dbReference>
<dbReference type="Pfam" id="PF02733">
    <property type="entry name" value="Dak1"/>
    <property type="match status" value="1"/>
</dbReference>
<evidence type="ECO:0000256" key="13">
    <source>
        <dbReference type="ARBA" id="ARBA00068178"/>
    </source>
</evidence>
<dbReference type="GO" id="GO:0050354">
    <property type="term" value="F:triokinase activity"/>
    <property type="evidence" value="ECO:0007669"/>
    <property type="project" value="UniProtKB-EC"/>
</dbReference>
<evidence type="ECO:0000313" key="22">
    <source>
        <dbReference type="Proteomes" id="UP000037122"/>
    </source>
</evidence>
<dbReference type="VEuPathDB" id="FungiDB:CJI96_0001273"/>
<sequence>MVKHWKYPKDDDLVVTALRGLAASNPALTLIPSEKVVYNGKAASKVAIISGGGLGHEPLHAGFVGDNLLDAAVAGTIFASPSTKQIMAAVKATAEKEKGVIAVVKNYTGDVLHFGLVAERAKRDGYKVELVAVSDDVAVGRTQNEMVGRRGIAGTAVVHKTLGAASALKNATIEELAELGRSVNAALVTMGASLDRTTVPGREGGDEGETTGADTAELGLGIHNEPGEKLHPIPEATELVDLMYKRLLDKNDKERHYLDFDDNDDYVMLINNIGGTSSLELYALAHYAVSRVPLKKKPSRVYISDFVTSLSSPGFSITLFNLDKAGTNKYSKKDILEFLDAPTNAPGWKPKIYSDKEWQQPAEEVKESPVAHAEFPKSDVKIDGQQFAKNLQNAMKLLILKEPEITKYDTQVGDGDCGETLKAGAEAILAAIDSDKQFEDNLSDVVATVSAITEIVEDKMGGTSGGIYAIYLTSFAKNLKEEKAVNTQLVALAMSKALYDGLFKYTKARKGGRTLVDTLQPFVDTLVETGDVARLIEAARKSCENTAKLQAKFGRASYVNEEEFAGGVPDPGAVGLLAILEGFTGTN</sequence>
<evidence type="ECO:0000256" key="7">
    <source>
        <dbReference type="ARBA" id="ARBA00022741"/>
    </source>
</evidence>
<dbReference type="FunFam" id="3.40.50.10440:FF:000001">
    <property type="entry name" value="Dihydroxyacetone kinase, DhaK subunit"/>
    <property type="match status" value="1"/>
</dbReference>
<feature type="domain" description="DhaL" evidence="19">
    <location>
        <begin position="385"/>
        <end position="585"/>
    </location>
</feature>
<accession>A0A0L0NTE4</accession>
<feature type="binding site" evidence="18">
    <location>
        <position position="110"/>
    </location>
    <ligand>
        <name>substrate</name>
    </ligand>
</feature>
<evidence type="ECO:0000259" key="19">
    <source>
        <dbReference type="PROSITE" id="PS51480"/>
    </source>
</evidence>
<evidence type="ECO:0000256" key="14">
    <source>
        <dbReference type="ARBA" id="ARBA00075491"/>
    </source>
</evidence>
<evidence type="ECO:0000256" key="9">
    <source>
        <dbReference type="ARBA" id="ARBA00022798"/>
    </source>
</evidence>
<feature type="active site" description="Tele-hemiaminal-histidine intermediate" evidence="17">
    <location>
        <position position="223"/>
    </location>
</feature>
<dbReference type="InterPro" id="IPR036117">
    <property type="entry name" value="DhaL_dom_sf"/>
</dbReference>
<dbReference type="NCBIfam" id="TIGR02361">
    <property type="entry name" value="dak_ATP"/>
    <property type="match status" value="1"/>
</dbReference>
<evidence type="ECO:0000256" key="15">
    <source>
        <dbReference type="ARBA" id="ARBA00079901"/>
    </source>
</evidence>
<comment type="similarity">
    <text evidence="3">Belongs to the dihydroxyacetone kinase (DAK) family.</text>
</comment>
<dbReference type="InterPro" id="IPR012734">
    <property type="entry name" value="DhaK_ATP"/>
</dbReference>
<dbReference type="Gene3D" id="3.40.50.10440">
    <property type="entry name" value="Dihydroxyacetone kinase, domain 1"/>
    <property type="match status" value="1"/>
</dbReference>
<dbReference type="GO" id="GO:0004371">
    <property type="term" value="F:glycerone kinase activity"/>
    <property type="evidence" value="ECO:0007669"/>
    <property type="project" value="UniProtKB-EC"/>
</dbReference>
<evidence type="ECO:0000256" key="16">
    <source>
        <dbReference type="ARBA" id="ARBA00083754"/>
    </source>
</evidence>
<evidence type="ECO:0000256" key="8">
    <source>
        <dbReference type="ARBA" id="ARBA00022777"/>
    </source>
</evidence>
<evidence type="ECO:0000256" key="10">
    <source>
        <dbReference type="ARBA" id="ARBA00022840"/>
    </source>
</evidence>
<dbReference type="InterPro" id="IPR004007">
    <property type="entry name" value="DhaL_dom"/>
</dbReference>
<dbReference type="Proteomes" id="UP000037122">
    <property type="component" value="Unassembled WGS sequence"/>
</dbReference>
<evidence type="ECO:0000256" key="4">
    <source>
        <dbReference type="ARBA" id="ARBA00012107"/>
    </source>
</evidence>
<dbReference type="EMBL" id="LGST01000042">
    <property type="protein sequence ID" value="KND97308.1"/>
    <property type="molecule type" value="Genomic_DNA"/>
</dbReference>
<keyword evidence="8" id="KW-0418">Kinase</keyword>
<evidence type="ECO:0000259" key="20">
    <source>
        <dbReference type="PROSITE" id="PS51481"/>
    </source>
</evidence>
<dbReference type="VEuPathDB" id="FungiDB:CJJ09_003623"/>
<evidence type="ECO:0000256" key="5">
    <source>
        <dbReference type="ARBA" id="ARBA00012110"/>
    </source>
</evidence>
<dbReference type="Gene3D" id="1.25.40.340">
    <property type="match status" value="1"/>
</dbReference>
<keyword evidence="6" id="KW-0808">Transferase</keyword>
<dbReference type="EC" id="2.7.1.29" evidence="4"/>
<comment type="catalytic activity">
    <reaction evidence="11">
        <text>D-glyceraldehyde + ATP = D-glyceraldehyde 3-phosphate + ADP + H(+)</text>
        <dbReference type="Rhea" id="RHEA:13941"/>
        <dbReference type="ChEBI" id="CHEBI:15378"/>
        <dbReference type="ChEBI" id="CHEBI:17378"/>
        <dbReference type="ChEBI" id="CHEBI:30616"/>
        <dbReference type="ChEBI" id="CHEBI:59776"/>
        <dbReference type="ChEBI" id="CHEBI:456216"/>
        <dbReference type="EC" id="2.7.1.28"/>
    </reaction>
</comment>
<dbReference type="PROSITE" id="PS51480">
    <property type="entry name" value="DHAL"/>
    <property type="match status" value="1"/>
</dbReference>
<dbReference type="VEuPathDB" id="FungiDB:CJJ07_001806"/>
<dbReference type="UniPathway" id="UPA00617">
    <property type="reaction ID" value="UER00669"/>
</dbReference>
<dbReference type="VEuPathDB" id="FungiDB:CJI97_001236"/>
<dbReference type="SUPFAM" id="SSF101473">
    <property type="entry name" value="DhaL-like"/>
    <property type="match status" value="1"/>
</dbReference>
<organism evidence="21 22">
    <name type="scientific">Candidozyma auris</name>
    <name type="common">Yeast</name>
    <name type="synonym">Candida auris</name>
    <dbReference type="NCBI Taxonomy" id="498019"/>
    <lineage>
        <taxon>Eukaryota</taxon>
        <taxon>Fungi</taxon>
        <taxon>Dikarya</taxon>
        <taxon>Ascomycota</taxon>
        <taxon>Saccharomycotina</taxon>
        <taxon>Pichiomycetes</taxon>
        <taxon>Metschnikowiaceae</taxon>
        <taxon>Candidozyma</taxon>
    </lineage>
</organism>
<dbReference type="FunFam" id="3.30.1180.20:FF:000001">
    <property type="entry name" value="Dihydroxyacetone kinase 1"/>
    <property type="match status" value="1"/>
</dbReference>
<comment type="catalytic activity">
    <reaction evidence="12">
        <text>dihydroxyacetone + ATP = dihydroxyacetone phosphate + ADP + H(+)</text>
        <dbReference type="Rhea" id="RHEA:15773"/>
        <dbReference type="ChEBI" id="CHEBI:15378"/>
        <dbReference type="ChEBI" id="CHEBI:16016"/>
        <dbReference type="ChEBI" id="CHEBI:30616"/>
        <dbReference type="ChEBI" id="CHEBI:57642"/>
        <dbReference type="ChEBI" id="CHEBI:456216"/>
        <dbReference type="EC" id="2.7.1.29"/>
    </reaction>
</comment>
<evidence type="ECO:0000313" key="21">
    <source>
        <dbReference type="EMBL" id="KND97308.1"/>
    </source>
</evidence>
<gene>
    <name evidence="21" type="ORF">QG37_06298</name>
</gene>
<feature type="binding site" evidence="18">
    <location>
        <position position="105"/>
    </location>
    <ligand>
        <name>substrate</name>
    </ligand>
</feature>
<dbReference type="GO" id="GO:0061610">
    <property type="term" value="P:glycerol to glycerone phosphate metabolic process"/>
    <property type="evidence" value="ECO:0007669"/>
    <property type="project" value="UniProtKB-ARBA"/>
</dbReference>
<dbReference type="SMART" id="SM01120">
    <property type="entry name" value="Dak2"/>
    <property type="match status" value="1"/>
</dbReference>
<dbReference type="EC" id="2.7.1.28" evidence="5"/>
<dbReference type="InterPro" id="IPR050861">
    <property type="entry name" value="Dihydroxyacetone_Kinase"/>
</dbReference>
<dbReference type="PANTHER" id="PTHR28629:SF4">
    <property type="entry name" value="TRIOKINASE_FMN CYCLASE"/>
    <property type="match status" value="1"/>
</dbReference>
<evidence type="ECO:0000256" key="2">
    <source>
        <dbReference type="ARBA" id="ARBA00004778"/>
    </source>
</evidence>
<keyword evidence="10" id="KW-0067">ATP-binding</keyword>
<evidence type="ECO:0000256" key="6">
    <source>
        <dbReference type="ARBA" id="ARBA00022679"/>
    </source>
</evidence>
<name>A0A0L0NTE4_CANAR</name>
<dbReference type="PANTHER" id="PTHR28629">
    <property type="entry name" value="TRIOKINASE/FMN CYCLASE"/>
    <property type="match status" value="1"/>
</dbReference>
<evidence type="ECO:0000256" key="1">
    <source>
        <dbReference type="ARBA" id="ARBA00003264"/>
    </source>
</evidence>
<evidence type="ECO:0000256" key="3">
    <source>
        <dbReference type="ARBA" id="ARBA00008757"/>
    </source>
</evidence>
<evidence type="ECO:0000256" key="12">
    <source>
        <dbReference type="ARBA" id="ARBA00048898"/>
    </source>
</evidence>
<dbReference type="Pfam" id="PF02734">
    <property type="entry name" value="Dak2"/>
    <property type="match status" value="1"/>
</dbReference>
<dbReference type="VEuPathDB" id="FungiDB:QG37_06298"/>
<comment type="pathway">
    <text evidence="2">Polyol metabolism; glycerol fermentation; glycerone phosphate from glycerol (oxidative route): step 2/2.</text>
</comment>
<dbReference type="GO" id="GO:0005829">
    <property type="term" value="C:cytosol"/>
    <property type="evidence" value="ECO:0007669"/>
    <property type="project" value="TreeGrafter"/>
</dbReference>
<evidence type="ECO:0000256" key="17">
    <source>
        <dbReference type="PIRSR" id="PIRSR612734-1"/>
    </source>
</evidence>
<proteinExistence type="inferred from homology"/>